<dbReference type="InterPro" id="IPR000838">
    <property type="entry name" value="RNA_pol_sigma70_ECF_CS"/>
</dbReference>
<evidence type="ECO:0000313" key="11">
    <source>
        <dbReference type="Proteomes" id="UP000595636"/>
    </source>
</evidence>
<dbReference type="NCBIfam" id="TIGR02937">
    <property type="entry name" value="sigma70-ECF"/>
    <property type="match status" value="1"/>
</dbReference>
<sequence>MPEPPVVTAESGTPSWVRSKESFGNQEPLTDEELARGLADGDEATLAAVHHRWSALVHTLAWRALGDAREAEDITQQVFLGVWRGRHGYRPERGAVAAWIVGITRHRIADALAARTRHAELVARAGSVLVLGDPADAQPEAVLDRILIRREMARLPSAQQRVLRLTFYEDLTQAQIAQRTGWPLGTVKSHARRGLYRLRRCLRTDYATPASSGPPTSTHKEEIRAECTYAASTANRTVAVRPAETKESSHGQRLEHQR</sequence>
<evidence type="ECO:0000256" key="2">
    <source>
        <dbReference type="ARBA" id="ARBA00023015"/>
    </source>
</evidence>
<evidence type="ECO:0000256" key="1">
    <source>
        <dbReference type="ARBA" id="ARBA00010641"/>
    </source>
</evidence>
<dbReference type="PANTHER" id="PTHR43133:SF62">
    <property type="entry name" value="RNA POLYMERASE SIGMA FACTOR SIGZ"/>
    <property type="match status" value="1"/>
</dbReference>
<dbReference type="InterPro" id="IPR007630">
    <property type="entry name" value="RNA_pol_sigma70_r4"/>
</dbReference>
<dbReference type="InterPro" id="IPR013324">
    <property type="entry name" value="RNA_pol_sigma_r3/r4-like"/>
</dbReference>
<dbReference type="AlphaFoldDB" id="A0A7T7L6B4"/>
<feature type="domain" description="RNA polymerase sigma-70 region 4" evidence="9">
    <location>
        <begin position="152"/>
        <end position="199"/>
    </location>
</feature>
<dbReference type="Gene3D" id="1.10.1740.10">
    <property type="match status" value="1"/>
</dbReference>
<dbReference type="GO" id="GO:0016987">
    <property type="term" value="F:sigma factor activity"/>
    <property type="evidence" value="ECO:0007669"/>
    <property type="project" value="UniProtKB-KW"/>
</dbReference>
<feature type="compositionally biased region" description="Polar residues" evidence="7">
    <location>
        <begin position="10"/>
        <end position="28"/>
    </location>
</feature>
<feature type="region of interest" description="Disordered" evidence="7">
    <location>
        <begin position="1"/>
        <end position="29"/>
    </location>
</feature>
<dbReference type="GO" id="GO:0006352">
    <property type="term" value="P:DNA-templated transcription initiation"/>
    <property type="evidence" value="ECO:0007669"/>
    <property type="project" value="InterPro"/>
</dbReference>
<dbReference type="InterPro" id="IPR039425">
    <property type="entry name" value="RNA_pol_sigma-70-like"/>
</dbReference>
<dbReference type="Gene3D" id="1.10.10.10">
    <property type="entry name" value="Winged helix-like DNA-binding domain superfamily/Winged helix DNA-binding domain"/>
    <property type="match status" value="1"/>
</dbReference>
<gene>
    <name evidence="10" type="ORF">JEQ17_44525</name>
</gene>
<evidence type="ECO:0000256" key="7">
    <source>
        <dbReference type="SAM" id="MobiDB-lite"/>
    </source>
</evidence>
<keyword evidence="11" id="KW-1185">Reference proteome</keyword>
<dbReference type="PROSITE" id="PS01063">
    <property type="entry name" value="SIGMA70_ECF"/>
    <property type="match status" value="1"/>
</dbReference>
<dbReference type="InterPro" id="IPR007627">
    <property type="entry name" value="RNA_pol_sigma70_r2"/>
</dbReference>
<dbReference type="PANTHER" id="PTHR43133">
    <property type="entry name" value="RNA POLYMERASE ECF-TYPE SIGMA FACTO"/>
    <property type="match status" value="1"/>
</dbReference>
<dbReference type="EMBL" id="CP066831">
    <property type="protein sequence ID" value="QQM47255.1"/>
    <property type="molecule type" value="Genomic_DNA"/>
</dbReference>
<dbReference type="KEGG" id="slf:JEQ17_44525"/>
<dbReference type="InterPro" id="IPR036388">
    <property type="entry name" value="WH-like_DNA-bd_sf"/>
</dbReference>
<dbReference type="Pfam" id="PF04545">
    <property type="entry name" value="Sigma70_r4"/>
    <property type="match status" value="1"/>
</dbReference>
<dbReference type="CDD" id="cd06171">
    <property type="entry name" value="Sigma70_r4"/>
    <property type="match status" value="1"/>
</dbReference>
<dbReference type="InterPro" id="IPR014284">
    <property type="entry name" value="RNA_pol_sigma-70_dom"/>
</dbReference>
<evidence type="ECO:0000256" key="5">
    <source>
        <dbReference type="ARBA" id="ARBA00023163"/>
    </source>
</evidence>
<keyword evidence="2 6" id="KW-0805">Transcription regulation</keyword>
<proteinExistence type="inferred from homology"/>
<evidence type="ECO:0000256" key="3">
    <source>
        <dbReference type="ARBA" id="ARBA00023082"/>
    </source>
</evidence>
<feature type="compositionally biased region" description="Basic and acidic residues" evidence="7">
    <location>
        <begin position="243"/>
        <end position="258"/>
    </location>
</feature>
<dbReference type="Pfam" id="PF04542">
    <property type="entry name" value="Sigma70_r2"/>
    <property type="match status" value="1"/>
</dbReference>
<comment type="similarity">
    <text evidence="1 6">Belongs to the sigma-70 factor family. ECF subfamily.</text>
</comment>
<dbReference type="GO" id="GO:0003677">
    <property type="term" value="F:DNA binding"/>
    <property type="evidence" value="ECO:0007669"/>
    <property type="project" value="UniProtKB-KW"/>
</dbReference>
<keyword evidence="5 6" id="KW-0804">Transcription</keyword>
<evidence type="ECO:0000256" key="6">
    <source>
        <dbReference type="RuleBase" id="RU000716"/>
    </source>
</evidence>
<evidence type="ECO:0000259" key="8">
    <source>
        <dbReference type="Pfam" id="PF04542"/>
    </source>
</evidence>
<feature type="domain" description="RNA polymerase sigma-70 region 2" evidence="8">
    <location>
        <begin position="52"/>
        <end position="117"/>
    </location>
</feature>
<dbReference type="Proteomes" id="UP000595636">
    <property type="component" value="Chromosome"/>
</dbReference>
<evidence type="ECO:0000259" key="9">
    <source>
        <dbReference type="Pfam" id="PF04545"/>
    </source>
</evidence>
<name>A0A7T7L6B4_9ACTN</name>
<reference evidence="10 11" key="1">
    <citation type="submission" date="2020-12" db="EMBL/GenBank/DDBJ databases">
        <title>A novel species.</title>
        <authorList>
            <person name="Li K."/>
        </authorList>
    </citation>
    <scope>NUCLEOTIDE SEQUENCE [LARGE SCALE GENOMIC DNA]</scope>
    <source>
        <strain evidence="10 11">ZYC-3</strain>
    </source>
</reference>
<organism evidence="10 11">
    <name type="scientific">Streptomyces liliifuscus</name>
    <dbReference type="NCBI Taxonomy" id="2797636"/>
    <lineage>
        <taxon>Bacteria</taxon>
        <taxon>Bacillati</taxon>
        <taxon>Actinomycetota</taxon>
        <taxon>Actinomycetes</taxon>
        <taxon>Kitasatosporales</taxon>
        <taxon>Streptomycetaceae</taxon>
        <taxon>Streptomyces</taxon>
    </lineage>
</organism>
<keyword evidence="3 6" id="KW-0731">Sigma factor</keyword>
<feature type="region of interest" description="Disordered" evidence="7">
    <location>
        <begin position="236"/>
        <end position="258"/>
    </location>
</feature>
<keyword evidence="4 6" id="KW-0238">DNA-binding</keyword>
<evidence type="ECO:0000256" key="4">
    <source>
        <dbReference type="ARBA" id="ARBA00023125"/>
    </source>
</evidence>
<protein>
    <recommendedName>
        <fullName evidence="6">RNA polymerase sigma factor</fullName>
    </recommendedName>
</protein>
<accession>A0A7T7L6B4</accession>
<dbReference type="SUPFAM" id="SSF88946">
    <property type="entry name" value="Sigma2 domain of RNA polymerase sigma factors"/>
    <property type="match status" value="1"/>
</dbReference>
<dbReference type="SUPFAM" id="SSF88659">
    <property type="entry name" value="Sigma3 and sigma4 domains of RNA polymerase sigma factors"/>
    <property type="match status" value="1"/>
</dbReference>
<dbReference type="InterPro" id="IPR013325">
    <property type="entry name" value="RNA_pol_sigma_r2"/>
</dbReference>
<evidence type="ECO:0000313" key="10">
    <source>
        <dbReference type="EMBL" id="QQM47255.1"/>
    </source>
</evidence>